<reference evidence="3" key="1">
    <citation type="journal article" date="2014" name="Front. Microbiol.">
        <title>High frequency of phylogenetically diverse reductive dehalogenase-homologous genes in deep subseafloor sedimentary metagenomes.</title>
        <authorList>
            <person name="Kawai M."/>
            <person name="Futagami T."/>
            <person name="Toyoda A."/>
            <person name="Takaki Y."/>
            <person name="Nishi S."/>
            <person name="Hori S."/>
            <person name="Arai W."/>
            <person name="Tsubouchi T."/>
            <person name="Morono Y."/>
            <person name="Uchiyama I."/>
            <person name="Ito T."/>
            <person name="Fujiyama A."/>
            <person name="Inagaki F."/>
            <person name="Takami H."/>
        </authorList>
    </citation>
    <scope>NUCLEOTIDE SEQUENCE</scope>
    <source>
        <strain evidence="3">Expedition CK06-06</strain>
    </source>
</reference>
<dbReference type="Pfam" id="PF00970">
    <property type="entry name" value="FAD_binding_6"/>
    <property type="match status" value="1"/>
</dbReference>
<feature type="domain" description="FAD-binding FR-type" evidence="2">
    <location>
        <begin position="15"/>
        <end position="115"/>
    </location>
</feature>
<name>X1VM88_9ZZZZ</name>
<evidence type="ECO:0000313" key="3">
    <source>
        <dbReference type="EMBL" id="GAJ17106.1"/>
    </source>
</evidence>
<dbReference type="SUPFAM" id="SSF52343">
    <property type="entry name" value="Ferredoxin reductase-like, C-terminal NADP-linked domain"/>
    <property type="match status" value="1"/>
</dbReference>
<organism evidence="3">
    <name type="scientific">marine sediment metagenome</name>
    <dbReference type="NCBI Taxonomy" id="412755"/>
    <lineage>
        <taxon>unclassified sequences</taxon>
        <taxon>metagenomes</taxon>
        <taxon>ecological metagenomes</taxon>
    </lineage>
</organism>
<comment type="caution">
    <text evidence="3">The sequence shown here is derived from an EMBL/GenBank/DDBJ whole genome shotgun (WGS) entry which is preliminary data.</text>
</comment>
<accession>X1VM88</accession>
<dbReference type="GO" id="GO:0016491">
    <property type="term" value="F:oxidoreductase activity"/>
    <property type="evidence" value="ECO:0007669"/>
    <property type="project" value="InterPro"/>
</dbReference>
<dbReference type="InterPro" id="IPR017927">
    <property type="entry name" value="FAD-bd_FR_type"/>
</dbReference>
<dbReference type="Gene3D" id="2.40.30.10">
    <property type="entry name" value="Translation factors"/>
    <property type="match status" value="1"/>
</dbReference>
<proteinExistence type="predicted"/>
<protein>
    <recommendedName>
        <fullName evidence="2">FAD-binding FR-type domain-containing protein</fullName>
    </recommendedName>
</protein>
<keyword evidence="1" id="KW-0812">Transmembrane</keyword>
<dbReference type="AlphaFoldDB" id="X1VM88"/>
<dbReference type="Gene3D" id="3.40.50.80">
    <property type="entry name" value="Nucleotide-binding domain of ferredoxin-NADP reductase (FNR) module"/>
    <property type="match status" value="1"/>
</dbReference>
<dbReference type="InterPro" id="IPR008333">
    <property type="entry name" value="Cbr1-like_FAD-bd_dom"/>
</dbReference>
<feature type="transmembrane region" description="Helical" evidence="1">
    <location>
        <begin position="124"/>
        <end position="144"/>
    </location>
</feature>
<sequence length="163" mass="18188">MVLDLKQKSEVTSIYVPEIATITKTRQMSPTEKLFDIKIDNPESQKSFDFLPGQFVELTVFGLGEAPFSIPSSPNNKDYFQLCIRDTGNVSGALHRMQTGDKIGIRGPFGKGYFPYDRMQGKDIIIVAGGLGLAPVMSLIHTILEDRENYKRLVIIYGSIDPE</sequence>
<dbReference type="PRINTS" id="PR00410">
    <property type="entry name" value="PHEHYDRXLASE"/>
</dbReference>
<dbReference type="InterPro" id="IPR050353">
    <property type="entry name" value="PyrK_electron_transfer"/>
</dbReference>
<evidence type="ECO:0000259" key="2">
    <source>
        <dbReference type="PROSITE" id="PS51384"/>
    </source>
</evidence>
<feature type="non-terminal residue" evidence="3">
    <location>
        <position position="163"/>
    </location>
</feature>
<evidence type="ECO:0000256" key="1">
    <source>
        <dbReference type="SAM" id="Phobius"/>
    </source>
</evidence>
<keyword evidence="1" id="KW-1133">Transmembrane helix</keyword>
<keyword evidence="1" id="KW-0472">Membrane</keyword>
<dbReference type="PANTHER" id="PTHR43513">
    <property type="entry name" value="DIHYDROOROTATE DEHYDROGENASE B (NAD(+)), ELECTRON TRANSFER SUBUNIT"/>
    <property type="match status" value="1"/>
</dbReference>
<dbReference type="PROSITE" id="PS51384">
    <property type="entry name" value="FAD_FR"/>
    <property type="match status" value="1"/>
</dbReference>
<dbReference type="EMBL" id="BARW01037634">
    <property type="protein sequence ID" value="GAJ17106.1"/>
    <property type="molecule type" value="Genomic_DNA"/>
</dbReference>
<dbReference type="SUPFAM" id="SSF63380">
    <property type="entry name" value="Riboflavin synthase domain-like"/>
    <property type="match status" value="1"/>
</dbReference>
<gene>
    <name evidence="3" type="ORF">S12H4_58038</name>
</gene>
<dbReference type="InterPro" id="IPR017938">
    <property type="entry name" value="Riboflavin_synthase-like_b-brl"/>
</dbReference>
<dbReference type="InterPro" id="IPR039261">
    <property type="entry name" value="FNR_nucleotide-bd"/>
</dbReference>